<evidence type="ECO:0000256" key="1">
    <source>
        <dbReference type="SAM" id="MobiDB-lite"/>
    </source>
</evidence>
<sequence length="166" mass="17802">MGLESGCFVPEDSDEIAEIEARSESPSVDSSGAGDVRPILRELLSAAAQLPPPPSDSDLENAEEPGPSSDRPAPVTVEAALLSRKGSSRTGTWSSRRPSSSSLPGAERIGEAAETENNEKPYQLDSTPLSVASWGTVVVPYAYKWRVKSPIEFQDYPFSKTESYKA</sequence>
<proteinExistence type="predicted"/>
<organism evidence="2 3">
    <name type="scientific">Dibothriocephalus latus</name>
    <name type="common">Fish tapeworm</name>
    <name type="synonym">Diphyllobothrium latum</name>
    <dbReference type="NCBI Taxonomy" id="60516"/>
    <lineage>
        <taxon>Eukaryota</taxon>
        <taxon>Metazoa</taxon>
        <taxon>Spiralia</taxon>
        <taxon>Lophotrochozoa</taxon>
        <taxon>Platyhelminthes</taxon>
        <taxon>Cestoda</taxon>
        <taxon>Eucestoda</taxon>
        <taxon>Diphyllobothriidea</taxon>
        <taxon>Diphyllobothriidae</taxon>
        <taxon>Dibothriocephalus</taxon>
    </lineage>
</organism>
<dbReference type="Proteomes" id="UP000281553">
    <property type="component" value="Unassembled WGS sequence"/>
</dbReference>
<gene>
    <name evidence="2" type="ORF">DILT_LOCUS4300</name>
</gene>
<keyword evidence="3" id="KW-1185">Reference proteome</keyword>
<dbReference type="EMBL" id="UYRU01045223">
    <property type="protein sequence ID" value="VDK88984.1"/>
    <property type="molecule type" value="Genomic_DNA"/>
</dbReference>
<protein>
    <submittedName>
        <fullName evidence="2">Uncharacterized protein</fullName>
    </submittedName>
</protein>
<feature type="region of interest" description="Disordered" evidence="1">
    <location>
        <begin position="1"/>
        <end position="126"/>
    </location>
</feature>
<feature type="compositionally biased region" description="Low complexity" evidence="1">
    <location>
        <begin position="83"/>
        <end position="102"/>
    </location>
</feature>
<dbReference type="AlphaFoldDB" id="A0A3P6VFR9"/>
<evidence type="ECO:0000313" key="2">
    <source>
        <dbReference type="EMBL" id="VDK88984.1"/>
    </source>
</evidence>
<accession>A0A3P6VFR9</accession>
<reference evidence="2 3" key="1">
    <citation type="submission" date="2018-11" db="EMBL/GenBank/DDBJ databases">
        <authorList>
            <consortium name="Pathogen Informatics"/>
        </authorList>
    </citation>
    <scope>NUCLEOTIDE SEQUENCE [LARGE SCALE GENOMIC DNA]</scope>
</reference>
<name>A0A3P6VFR9_DIBLA</name>
<evidence type="ECO:0000313" key="3">
    <source>
        <dbReference type="Proteomes" id="UP000281553"/>
    </source>
</evidence>